<gene>
    <name evidence="5" type="ORF">KDB89_12850</name>
</gene>
<keyword evidence="3" id="KW-0804">Transcription</keyword>
<dbReference type="PANTHER" id="PTHR34294">
    <property type="entry name" value="TRANSCRIPTIONAL REGULATOR-RELATED"/>
    <property type="match status" value="1"/>
</dbReference>
<dbReference type="Proteomes" id="UP000824504">
    <property type="component" value="Chromosome"/>
</dbReference>
<name>A0ABX8SN46_9ACTN</name>
<dbReference type="InterPro" id="IPR007324">
    <property type="entry name" value="Sugar-bd_dom_put"/>
</dbReference>
<organism evidence="5 6">
    <name type="scientific">Tessaracoccus palaemonis</name>
    <dbReference type="NCBI Taxonomy" id="2829499"/>
    <lineage>
        <taxon>Bacteria</taxon>
        <taxon>Bacillati</taxon>
        <taxon>Actinomycetota</taxon>
        <taxon>Actinomycetes</taxon>
        <taxon>Propionibacteriales</taxon>
        <taxon>Propionibacteriaceae</taxon>
        <taxon>Tessaracoccus</taxon>
    </lineage>
</organism>
<evidence type="ECO:0000313" key="6">
    <source>
        <dbReference type="Proteomes" id="UP000824504"/>
    </source>
</evidence>
<dbReference type="PANTHER" id="PTHR34294:SF1">
    <property type="entry name" value="TRANSCRIPTIONAL REGULATOR LSRR"/>
    <property type="match status" value="1"/>
</dbReference>
<evidence type="ECO:0000256" key="1">
    <source>
        <dbReference type="ARBA" id="ARBA00023015"/>
    </source>
</evidence>
<proteinExistence type="predicted"/>
<evidence type="ECO:0000256" key="2">
    <source>
        <dbReference type="ARBA" id="ARBA00023125"/>
    </source>
</evidence>
<feature type="domain" description="Sugar-binding" evidence="4">
    <location>
        <begin position="71"/>
        <end position="322"/>
    </location>
</feature>
<dbReference type="EMBL" id="CP079216">
    <property type="protein sequence ID" value="QXT62609.1"/>
    <property type="molecule type" value="Genomic_DNA"/>
</dbReference>
<keyword evidence="2" id="KW-0238">DNA-binding</keyword>
<protein>
    <submittedName>
        <fullName evidence="5">MarR family transcriptional regulator</fullName>
    </submittedName>
</protein>
<dbReference type="Pfam" id="PF04198">
    <property type="entry name" value="Sugar-bind"/>
    <property type="match status" value="1"/>
</dbReference>
<dbReference type="InterPro" id="IPR051054">
    <property type="entry name" value="SorC_transcr_regulators"/>
</dbReference>
<accession>A0ABX8SN46</accession>
<sequence length="326" mass="34995">MSDGYTPVVGLDTAELMVKVARLYHERGMKQQAIAEQLHLSQSRVSRLLKQAAAQGIVRVSVVPPAGLEPDLEDEVRDRYGLRDVVVVRTGSLNSEEMLPALGGVAGRYIEATLTGEDVVGLSSWSRTLLRAVDAMSIGRTRLATAVVQLIGGVGRAKAQLDATRLASRLCEVTGAEPYLLNVPGLVSTAAARDALLADPNFVRTAERWRDVTVALVGVGSLSPSPLLRDSGNSVSEDEVESLRALGAVGDVVLKFVDSEGRRVGADLDQRTVSIDQETYLRIPRRLGVAGGEEKFEAIRAMLRGGWLNVLITDDTTARRLVATSD</sequence>
<evidence type="ECO:0000256" key="3">
    <source>
        <dbReference type="ARBA" id="ARBA00023163"/>
    </source>
</evidence>
<dbReference type="RefSeq" id="WP_219081662.1">
    <property type="nucleotide sequence ID" value="NZ_CP079216.1"/>
</dbReference>
<evidence type="ECO:0000313" key="5">
    <source>
        <dbReference type="EMBL" id="QXT62609.1"/>
    </source>
</evidence>
<keyword evidence="6" id="KW-1185">Reference proteome</keyword>
<keyword evidence="1" id="KW-0805">Transcription regulation</keyword>
<evidence type="ECO:0000259" key="4">
    <source>
        <dbReference type="Pfam" id="PF04198"/>
    </source>
</evidence>
<reference evidence="5 6" key="1">
    <citation type="submission" date="2021-07" db="EMBL/GenBank/DDBJ databases">
        <title>complete genome sequencing of Tessaracoccus sp.J1M15.</title>
        <authorList>
            <person name="Bae J.-W."/>
            <person name="Kim D.-y."/>
        </authorList>
    </citation>
    <scope>NUCLEOTIDE SEQUENCE [LARGE SCALE GENOMIC DNA]</scope>
    <source>
        <strain evidence="5 6">J1M15</strain>
    </source>
</reference>